<accession>A0ABW5CTF7</accession>
<evidence type="ECO:0000313" key="2">
    <source>
        <dbReference type="EMBL" id="MFD2245304.1"/>
    </source>
</evidence>
<organism evidence="2 3">
    <name type="scientific">Pontibacter ruber</name>
    <dbReference type="NCBI Taxonomy" id="1343895"/>
    <lineage>
        <taxon>Bacteria</taxon>
        <taxon>Pseudomonadati</taxon>
        <taxon>Bacteroidota</taxon>
        <taxon>Cytophagia</taxon>
        <taxon>Cytophagales</taxon>
        <taxon>Hymenobacteraceae</taxon>
        <taxon>Pontibacter</taxon>
    </lineage>
</organism>
<sequence>MKPLKLYFAALLALTLTAFSCDKEDDLEVQEATATLYWTGDYAVDGCGFVIYIDEKKYKPKNEGDIDAAFKKEEPMTVEVKYVLPGKQAEYVCGMARRQAESIIVLSVKEIK</sequence>
<proteinExistence type="predicted"/>
<dbReference type="Proteomes" id="UP001597374">
    <property type="component" value="Unassembled WGS sequence"/>
</dbReference>
<dbReference type="PROSITE" id="PS51257">
    <property type="entry name" value="PROKAR_LIPOPROTEIN"/>
    <property type="match status" value="1"/>
</dbReference>
<dbReference type="RefSeq" id="WP_250429240.1">
    <property type="nucleotide sequence ID" value="NZ_JALPRR010000002.1"/>
</dbReference>
<reference evidence="3" key="1">
    <citation type="journal article" date="2019" name="Int. J. Syst. Evol. Microbiol.">
        <title>The Global Catalogue of Microorganisms (GCM) 10K type strain sequencing project: providing services to taxonomists for standard genome sequencing and annotation.</title>
        <authorList>
            <consortium name="The Broad Institute Genomics Platform"/>
            <consortium name="The Broad Institute Genome Sequencing Center for Infectious Disease"/>
            <person name="Wu L."/>
            <person name="Ma J."/>
        </authorList>
    </citation>
    <scope>NUCLEOTIDE SEQUENCE [LARGE SCALE GENOMIC DNA]</scope>
    <source>
        <strain evidence="3">CGMCC 4.1782</strain>
    </source>
</reference>
<dbReference type="EMBL" id="JBHUIM010000001">
    <property type="protein sequence ID" value="MFD2245304.1"/>
    <property type="molecule type" value="Genomic_DNA"/>
</dbReference>
<gene>
    <name evidence="2" type="ORF">ACFSKP_03500</name>
</gene>
<feature type="chain" id="PRO_5047502498" description="Lipoprotein" evidence="1">
    <location>
        <begin position="21"/>
        <end position="112"/>
    </location>
</feature>
<evidence type="ECO:0000313" key="3">
    <source>
        <dbReference type="Proteomes" id="UP001597374"/>
    </source>
</evidence>
<feature type="signal peptide" evidence="1">
    <location>
        <begin position="1"/>
        <end position="20"/>
    </location>
</feature>
<comment type="caution">
    <text evidence="2">The sequence shown here is derived from an EMBL/GenBank/DDBJ whole genome shotgun (WGS) entry which is preliminary data.</text>
</comment>
<protein>
    <recommendedName>
        <fullName evidence="4">Lipoprotein</fullName>
    </recommendedName>
</protein>
<evidence type="ECO:0008006" key="4">
    <source>
        <dbReference type="Google" id="ProtNLM"/>
    </source>
</evidence>
<name>A0ABW5CTF7_9BACT</name>
<keyword evidence="1" id="KW-0732">Signal</keyword>
<evidence type="ECO:0000256" key="1">
    <source>
        <dbReference type="SAM" id="SignalP"/>
    </source>
</evidence>
<keyword evidence="3" id="KW-1185">Reference proteome</keyword>